<dbReference type="InterPro" id="IPR051819">
    <property type="entry name" value="PTS_sugar-specific_EIIB"/>
</dbReference>
<dbReference type="PANTHER" id="PTHR34581:SF2">
    <property type="entry name" value="PTS SYSTEM N,N'-DIACETYLCHITOBIOSE-SPECIFIC EIIB COMPONENT"/>
    <property type="match status" value="1"/>
</dbReference>
<dbReference type="RefSeq" id="WP_048899486.1">
    <property type="nucleotide sequence ID" value="NZ_AP024852.1"/>
</dbReference>
<dbReference type="GO" id="GO:0016301">
    <property type="term" value="F:kinase activity"/>
    <property type="evidence" value="ECO:0007669"/>
    <property type="project" value="UniProtKB-KW"/>
</dbReference>
<evidence type="ECO:0000256" key="2">
    <source>
        <dbReference type="ARBA" id="ARBA00022553"/>
    </source>
</evidence>
<sequence length="104" mass="11554">MKKILLCCSAGMSTSMLVKKMQQAAEKQGIACLIEAHAVNNFNELIQEFDVCLLGPQVRFQQEELQKIADMYHKQVAPIPPQMYGMMKGDETLALALSLLPEVA</sequence>
<evidence type="ECO:0000313" key="10">
    <source>
        <dbReference type="Proteomes" id="UP000240481"/>
    </source>
</evidence>
<evidence type="ECO:0000256" key="4">
    <source>
        <dbReference type="ARBA" id="ARBA00022679"/>
    </source>
</evidence>
<gene>
    <name evidence="9" type="ORF">C9I94_20405</name>
</gene>
<dbReference type="Gene3D" id="3.40.50.2300">
    <property type="match status" value="1"/>
</dbReference>
<keyword evidence="3 9" id="KW-0762">Sugar transport</keyword>
<keyword evidence="4" id="KW-0808">Transferase</keyword>
<evidence type="ECO:0000313" key="9">
    <source>
        <dbReference type="EMBL" id="PSW22559.1"/>
    </source>
</evidence>
<dbReference type="InterPro" id="IPR036095">
    <property type="entry name" value="PTS_EIIB-like_sf"/>
</dbReference>
<keyword evidence="1" id="KW-0813">Transport</keyword>
<dbReference type="GO" id="GO:0008982">
    <property type="term" value="F:protein-N(PI)-phosphohistidine-sugar phosphotransferase activity"/>
    <property type="evidence" value="ECO:0007669"/>
    <property type="project" value="InterPro"/>
</dbReference>
<dbReference type="AlphaFoldDB" id="A0A0J8V9S6"/>
<evidence type="ECO:0000259" key="8">
    <source>
        <dbReference type="PROSITE" id="PS51100"/>
    </source>
</evidence>
<evidence type="ECO:0000256" key="7">
    <source>
        <dbReference type="PROSITE-ProRule" id="PRU00423"/>
    </source>
</evidence>
<keyword evidence="6" id="KW-0418">Kinase</keyword>
<evidence type="ECO:0000256" key="1">
    <source>
        <dbReference type="ARBA" id="ARBA00022448"/>
    </source>
</evidence>
<keyword evidence="5" id="KW-0598">Phosphotransferase system</keyword>
<dbReference type="GO" id="GO:0009401">
    <property type="term" value="P:phosphoenolpyruvate-dependent sugar phosphotransferase system"/>
    <property type="evidence" value="ECO:0007669"/>
    <property type="project" value="UniProtKB-KW"/>
</dbReference>
<dbReference type="PROSITE" id="PS51100">
    <property type="entry name" value="PTS_EIIB_TYPE_3"/>
    <property type="match status" value="1"/>
</dbReference>
<feature type="domain" description="PTS EIIB type-3" evidence="8">
    <location>
        <begin position="1"/>
        <end position="104"/>
    </location>
</feature>
<dbReference type="PANTHER" id="PTHR34581">
    <property type="entry name" value="PTS SYSTEM N,N'-DIACETYLCHITOBIOSE-SPECIFIC EIIB COMPONENT"/>
    <property type="match status" value="1"/>
</dbReference>
<dbReference type="CDD" id="cd05564">
    <property type="entry name" value="PTS_IIB_chitobiose_lichenan"/>
    <property type="match status" value="1"/>
</dbReference>
<dbReference type="EMBL" id="PYLZ01000013">
    <property type="protein sequence ID" value="PSW22559.1"/>
    <property type="molecule type" value="Genomic_DNA"/>
</dbReference>
<evidence type="ECO:0000256" key="6">
    <source>
        <dbReference type="ARBA" id="ARBA00022777"/>
    </source>
</evidence>
<dbReference type="STRING" id="680026.AB733_14970"/>
<evidence type="ECO:0000256" key="5">
    <source>
        <dbReference type="ARBA" id="ARBA00022683"/>
    </source>
</evidence>
<reference evidence="9 10" key="1">
    <citation type="submission" date="2018-01" db="EMBL/GenBank/DDBJ databases">
        <title>Whole genome sequencing of Histamine producing bacteria.</title>
        <authorList>
            <person name="Butler K."/>
        </authorList>
    </citation>
    <scope>NUCLEOTIDE SEQUENCE [LARGE SCALE GENOMIC DNA]</scope>
    <source>
        <strain evidence="9 10">DSM 24669</strain>
    </source>
</reference>
<dbReference type="InterPro" id="IPR003501">
    <property type="entry name" value="PTS_EIIB_2/3"/>
</dbReference>
<keyword evidence="10" id="KW-1185">Reference proteome</keyword>
<keyword evidence="2" id="KW-0597">Phosphoprotein</keyword>
<feature type="modified residue" description="Phosphocysteine; by EIIA" evidence="7">
    <location>
        <position position="8"/>
    </location>
</feature>
<dbReference type="Pfam" id="PF02302">
    <property type="entry name" value="PTS_IIB"/>
    <property type="match status" value="1"/>
</dbReference>
<dbReference type="Proteomes" id="UP000240481">
    <property type="component" value="Unassembled WGS sequence"/>
</dbReference>
<protein>
    <submittedName>
        <fullName evidence="9">PTS sugar transporter subunit IIB</fullName>
    </submittedName>
</protein>
<evidence type="ECO:0000256" key="3">
    <source>
        <dbReference type="ARBA" id="ARBA00022597"/>
    </source>
</evidence>
<dbReference type="InterPro" id="IPR013012">
    <property type="entry name" value="PTS_EIIB_3"/>
</dbReference>
<dbReference type="OrthoDB" id="9808134at2"/>
<proteinExistence type="predicted"/>
<name>A0A0J8V9S6_9GAMM</name>
<dbReference type="SUPFAM" id="SSF52794">
    <property type="entry name" value="PTS system IIB component-like"/>
    <property type="match status" value="1"/>
</dbReference>
<accession>A0A0J8V9S6</accession>
<comment type="caution">
    <text evidence="9">The sequence shown here is derived from an EMBL/GenBank/DDBJ whole genome shotgun (WGS) entry which is preliminary data.</text>
</comment>
<organism evidence="9 10">
    <name type="scientific">Photobacterium swingsii</name>
    <dbReference type="NCBI Taxonomy" id="680026"/>
    <lineage>
        <taxon>Bacteria</taxon>
        <taxon>Pseudomonadati</taxon>
        <taxon>Pseudomonadota</taxon>
        <taxon>Gammaproteobacteria</taxon>
        <taxon>Vibrionales</taxon>
        <taxon>Vibrionaceae</taxon>
        <taxon>Photobacterium</taxon>
    </lineage>
</organism>